<evidence type="ECO:0000313" key="6">
    <source>
        <dbReference type="EMBL" id="KAK9762890.1"/>
    </source>
</evidence>
<dbReference type="PANTHER" id="PTHR24347">
    <property type="entry name" value="SERINE/THREONINE-PROTEIN KINASE"/>
    <property type="match status" value="1"/>
</dbReference>
<comment type="similarity">
    <text evidence="4">Belongs to the protein kinase superfamily.</text>
</comment>
<dbReference type="InterPro" id="IPR017441">
    <property type="entry name" value="Protein_kinase_ATP_BS"/>
</dbReference>
<dbReference type="SUPFAM" id="SSF56112">
    <property type="entry name" value="Protein kinase-like (PK-like)"/>
    <property type="match status" value="1"/>
</dbReference>
<dbReference type="InterPro" id="IPR011009">
    <property type="entry name" value="Kinase-like_dom_sf"/>
</dbReference>
<gene>
    <name evidence="6" type="primary">cmk1_5</name>
    <name evidence="6" type="ORF">K7432_010921</name>
</gene>
<dbReference type="Gene3D" id="1.10.510.10">
    <property type="entry name" value="Transferase(Phosphotransferase) domain 1"/>
    <property type="match status" value="1"/>
</dbReference>
<dbReference type="GO" id="GO:0004683">
    <property type="term" value="F:calcium/calmodulin-dependent protein kinase activity"/>
    <property type="evidence" value="ECO:0007669"/>
    <property type="project" value="UniProtKB-EC"/>
</dbReference>
<feature type="binding site" evidence="3">
    <location>
        <position position="67"/>
    </location>
    <ligand>
        <name>ATP</name>
        <dbReference type="ChEBI" id="CHEBI:30616"/>
    </ligand>
</feature>
<dbReference type="Pfam" id="PF00069">
    <property type="entry name" value="Pkinase"/>
    <property type="match status" value="1"/>
</dbReference>
<dbReference type="SMART" id="SM00220">
    <property type="entry name" value="S_TKc"/>
    <property type="match status" value="1"/>
</dbReference>
<keyword evidence="2 3" id="KW-0067">ATP-binding</keyword>
<dbReference type="Proteomes" id="UP001479436">
    <property type="component" value="Unassembled WGS sequence"/>
</dbReference>
<evidence type="ECO:0000256" key="2">
    <source>
        <dbReference type="ARBA" id="ARBA00022840"/>
    </source>
</evidence>
<evidence type="ECO:0000256" key="1">
    <source>
        <dbReference type="ARBA" id="ARBA00022741"/>
    </source>
</evidence>
<comment type="caution">
    <text evidence="6">The sequence shown here is derived from an EMBL/GenBank/DDBJ whole genome shotgun (WGS) entry which is preliminary data.</text>
</comment>
<evidence type="ECO:0000256" key="4">
    <source>
        <dbReference type="RuleBase" id="RU000304"/>
    </source>
</evidence>
<keyword evidence="7" id="KW-1185">Reference proteome</keyword>
<evidence type="ECO:0000259" key="5">
    <source>
        <dbReference type="PROSITE" id="PS50011"/>
    </source>
</evidence>
<keyword evidence="1 3" id="KW-0547">Nucleotide-binding</keyword>
<proteinExistence type="inferred from homology"/>
<dbReference type="Gene3D" id="3.30.200.20">
    <property type="entry name" value="Phosphorylase Kinase, domain 1"/>
    <property type="match status" value="1"/>
</dbReference>
<keyword evidence="6" id="KW-0808">Transferase</keyword>
<dbReference type="EMBL" id="JASJQH010000794">
    <property type="protein sequence ID" value="KAK9762890.1"/>
    <property type="molecule type" value="Genomic_DNA"/>
</dbReference>
<feature type="domain" description="Protein kinase" evidence="5">
    <location>
        <begin position="38"/>
        <end position="300"/>
    </location>
</feature>
<evidence type="ECO:0000313" key="7">
    <source>
        <dbReference type="Proteomes" id="UP001479436"/>
    </source>
</evidence>
<dbReference type="PROSITE" id="PS50011">
    <property type="entry name" value="PROTEIN_KINASE_DOM"/>
    <property type="match status" value="1"/>
</dbReference>
<evidence type="ECO:0000256" key="3">
    <source>
        <dbReference type="PROSITE-ProRule" id="PRU10141"/>
    </source>
</evidence>
<organism evidence="6 7">
    <name type="scientific">Basidiobolus ranarum</name>
    <dbReference type="NCBI Taxonomy" id="34480"/>
    <lineage>
        <taxon>Eukaryota</taxon>
        <taxon>Fungi</taxon>
        <taxon>Fungi incertae sedis</taxon>
        <taxon>Zoopagomycota</taxon>
        <taxon>Entomophthoromycotina</taxon>
        <taxon>Basidiobolomycetes</taxon>
        <taxon>Basidiobolales</taxon>
        <taxon>Basidiobolaceae</taxon>
        <taxon>Basidiobolus</taxon>
    </lineage>
</organism>
<name>A0ABR2WN01_9FUNG</name>
<keyword evidence="4" id="KW-0723">Serine/threonine-protein kinase</keyword>
<protein>
    <submittedName>
        <fullName evidence="6">Calcium/calmodulin-dependent protein kinase type I</fullName>
        <ecNumber evidence="6">2.7.11.17</ecNumber>
    </submittedName>
</protein>
<dbReference type="CDD" id="cd05117">
    <property type="entry name" value="STKc_CAMK"/>
    <property type="match status" value="1"/>
</dbReference>
<dbReference type="InterPro" id="IPR000719">
    <property type="entry name" value="Prot_kinase_dom"/>
</dbReference>
<dbReference type="PROSITE" id="PS00107">
    <property type="entry name" value="PROTEIN_KINASE_ATP"/>
    <property type="match status" value="1"/>
</dbReference>
<reference evidence="6 7" key="1">
    <citation type="submission" date="2023-04" db="EMBL/GenBank/DDBJ databases">
        <title>Genome of Basidiobolus ranarum AG-B5.</title>
        <authorList>
            <person name="Stajich J.E."/>
            <person name="Carter-House D."/>
            <person name="Gryganskyi A."/>
        </authorList>
    </citation>
    <scope>NUCLEOTIDE SEQUENCE [LARGE SCALE GENOMIC DNA]</scope>
    <source>
        <strain evidence="6 7">AG-B5</strain>
    </source>
</reference>
<dbReference type="EC" id="2.7.11.17" evidence="6"/>
<sequence>MKFTTWFAKNAHFLCPGCIPSPQEAVDSNGDLTGIHKYKLRKELGQGYFAVVREAEDLTTGKIYAAKIVSKKGLSRSKAKLLANEIAVLKKISQLNSHLISLTDYYETPDSFYLITEIAKGGELFERIYDRGNYYEKDAAEIVRQILKGVAYLHENGIVHRDLKPENILFETEDEDSNLVIADFGLARLIDDSNPQVLQTACGTMGYIAPEVLKRTSYGRPVDMWAIGVITFFLLCGYCPFDRDSPNEEVKAIQNCDYSFSPTFYWNNISNEAKDFISHLLVLAPEKRWTAREALKSEWMDKFYTLSLSESETISLPDLLPAIRQNPQARQRFRKVVNAIRVVSHLRNQSISSGKSIKSPISPTLITPDEHTPLLNGK</sequence>
<dbReference type="PROSITE" id="PS00108">
    <property type="entry name" value="PROTEIN_KINASE_ST"/>
    <property type="match status" value="1"/>
</dbReference>
<dbReference type="InterPro" id="IPR008271">
    <property type="entry name" value="Ser/Thr_kinase_AS"/>
</dbReference>
<keyword evidence="6" id="KW-0418">Kinase</keyword>
<accession>A0ABR2WN01</accession>